<evidence type="ECO:0000256" key="2">
    <source>
        <dbReference type="ARBA" id="ARBA00012265"/>
    </source>
</evidence>
<evidence type="ECO:0000256" key="3">
    <source>
        <dbReference type="ARBA" id="ARBA00022603"/>
    </source>
</evidence>
<dbReference type="PANTHER" id="PTHR23245:SF25">
    <property type="entry name" value="TRNA WYBUTOSINE-SYNTHESIZING PROTEIN 2 HOMOLOG"/>
    <property type="match status" value="1"/>
</dbReference>
<dbReference type="EC" id="2.5.1.114" evidence="2"/>
<keyword evidence="6" id="KW-0819">tRNA processing</keyword>
<dbReference type="GO" id="GO:0030488">
    <property type="term" value="P:tRNA methylation"/>
    <property type="evidence" value="ECO:0007669"/>
    <property type="project" value="TreeGrafter"/>
</dbReference>
<evidence type="ECO:0000256" key="6">
    <source>
        <dbReference type="ARBA" id="ARBA00022694"/>
    </source>
</evidence>
<dbReference type="FunFam" id="3.40.50.150:FF:000131">
    <property type="entry name" value="tRNA wybutosine-synthesizing protein 2/3/4"/>
    <property type="match status" value="1"/>
</dbReference>
<evidence type="ECO:0000259" key="8">
    <source>
        <dbReference type="PROSITE" id="PS51684"/>
    </source>
</evidence>
<evidence type="ECO:0000256" key="5">
    <source>
        <dbReference type="ARBA" id="ARBA00022691"/>
    </source>
</evidence>
<evidence type="ECO:0000256" key="1">
    <source>
        <dbReference type="ARBA" id="ARBA00004797"/>
    </source>
</evidence>
<dbReference type="GO" id="GO:0031591">
    <property type="term" value="P:wybutosine biosynthetic process"/>
    <property type="evidence" value="ECO:0007669"/>
    <property type="project" value="TreeGrafter"/>
</dbReference>
<feature type="domain" description="SAM-dependent methyltransferase TRM5/TYW2-type" evidence="8">
    <location>
        <begin position="58"/>
        <end position="514"/>
    </location>
</feature>
<dbReference type="GO" id="GO:0102522">
    <property type="term" value="F:tRNA 4-demethylwyosine alpha-amino-alpha-carboxypropyltransferase activity"/>
    <property type="evidence" value="ECO:0007669"/>
    <property type="project" value="UniProtKB-EC"/>
</dbReference>
<dbReference type="InterPro" id="IPR030382">
    <property type="entry name" value="MeTrfase_TRM5/TYW2"/>
</dbReference>
<proteinExistence type="predicted"/>
<keyword evidence="5" id="KW-0949">S-adenosyl-L-methionine</keyword>
<dbReference type="Gene3D" id="3.40.50.150">
    <property type="entry name" value="Vaccinia Virus protein VP39"/>
    <property type="match status" value="1"/>
</dbReference>
<evidence type="ECO:0000256" key="4">
    <source>
        <dbReference type="ARBA" id="ARBA00022679"/>
    </source>
</evidence>
<keyword evidence="3" id="KW-0489">Methyltransferase</keyword>
<sequence length="516" mass="58629">MATNKTADKIKSRFAEQKSVDRKLKASPFGQLLDAVRKEFATKGVWSEDLQHDLPKKWEKHGTLVLLPENCFTLADWRMLGPELWGVVAQSLKCSRLGRKKRIRDDDHRTPHVELLFGPDGWVEHVDNGIKSIECLLPLNVRKGIYCKMFNVGNLNASTVRLLLAKKTAYEEKITFHTNNSSQIKSGAAQGKKVLAFYYKNTGLKIFYPPLPEPPKKYNYNVTKCMFSIGNISEKLRIASFGCRGETVVDLFAGIGYFTLPYLVHAKASHVFACEWNPDAVEALKRNLIANKVEDACTILEGDCRKVCPSEVADRVNLGLLPTASPYWLTACRALKPTGGYLHIHENVTLSKLQKSVSIDSCGPKYSPESGVSHKNEFEHHATLKSLCHKQANLNPVLEDAENVSHLNNLNGDSVHEDHDVKKERRRLSQVILQEIEDFDIINFEPTIDERFVDEWNKVDKSYRQFCTSAAHKVYKYLNNLRDQKYKVRIDRIGKIKSYAPQIDHVVLDLFCSVEN</sequence>
<keyword evidence="4" id="KW-0808">Transferase</keyword>
<dbReference type="InterPro" id="IPR056743">
    <property type="entry name" value="TRM5-TYW2-like_MTfase"/>
</dbReference>
<reference evidence="10" key="1">
    <citation type="submission" date="2022-11" db="UniProtKB">
        <authorList>
            <consortium name="WormBaseParasite"/>
        </authorList>
    </citation>
    <scope>IDENTIFICATION</scope>
</reference>
<dbReference type="GO" id="GO:0005737">
    <property type="term" value="C:cytoplasm"/>
    <property type="evidence" value="ECO:0007669"/>
    <property type="project" value="TreeGrafter"/>
</dbReference>
<evidence type="ECO:0000313" key="9">
    <source>
        <dbReference type="Proteomes" id="UP000887565"/>
    </source>
</evidence>
<dbReference type="Pfam" id="PF02475">
    <property type="entry name" value="TRM5-TYW2_MTfase"/>
    <property type="match status" value="1"/>
</dbReference>
<dbReference type="GO" id="GO:0008175">
    <property type="term" value="F:tRNA methyltransferase activity"/>
    <property type="evidence" value="ECO:0007669"/>
    <property type="project" value="TreeGrafter"/>
</dbReference>
<dbReference type="PROSITE" id="PS51684">
    <property type="entry name" value="SAM_MT_TRM5_TYW2"/>
    <property type="match status" value="1"/>
</dbReference>
<organism evidence="9 10">
    <name type="scientific">Romanomermis culicivorax</name>
    <name type="common">Nematode worm</name>
    <dbReference type="NCBI Taxonomy" id="13658"/>
    <lineage>
        <taxon>Eukaryota</taxon>
        <taxon>Metazoa</taxon>
        <taxon>Ecdysozoa</taxon>
        <taxon>Nematoda</taxon>
        <taxon>Enoplea</taxon>
        <taxon>Dorylaimia</taxon>
        <taxon>Mermithida</taxon>
        <taxon>Mermithoidea</taxon>
        <taxon>Mermithidae</taxon>
        <taxon>Romanomermis</taxon>
    </lineage>
</organism>
<dbReference type="CDD" id="cd02440">
    <property type="entry name" value="AdoMet_MTases"/>
    <property type="match status" value="1"/>
</dbReference>
<dbReference type="Proteomes" id="UP000887565">
    <property type="component" value="Unplaced"/>
</dbReference>
<evidence type="ECO:0000256" key="7">
    <source>
        <dbReference type="ARBA" id="ARBA00049400"/>
    </source>
</evidence>
<keyword evidence="9" id="KW-1185">Reference proteome</keyword>
<dbReference type="Gene3D" id="3.30.300.110">
    <property type="entry name" value="Met-10+ protein-like domains"/>
    <property type="match status" value="1"/>
</dbReference>
<dbReference type="InterPro" id="IPR029063">
    <property type="entry name" value="SAM-dependent_MTases_sf"/>
</dbReference>
<protein>
    <recommendedName>
        <fullName evidence="2">tRNA(Phe) (4-demethylwyosine(37)-C(7)) aminocarboxypropyltransferase</fullName>
        <ecNumber evidence="2">2.5.1.114</ecNumber>
    </recommendedName>
</protein>
<accession>A0A915K6Y6</accession>
<dbReference type="InterPro" id="IPR056744">
    <property type="entry name" value="TRM5/TYW2-like_N"/>
</dbReference>
<dbReference type="FunFam" id="3.30.300.110:FF:000002">
    <property type="entry name" value="tRNA wybutosine-synthesizing protein 2 homolog"/>
    <property type="match status" value="1"/>
</dbReference>
<dbReference type="AlphaFoldDB" id="A0A915K6Y6"/>
<dbReference type="SUPFAM" id="SSF53335">
    <property type="entry name" value="S-adenosyl-L-methionine-dependent methyltransferases"/>
    <property type="match status" value="2"/>
</dbReference>
<comment type="pathway">
    <text evidence="1">tRNA modification; wybutosine-tRNA(Phe) biosynthesis.</text>
</comment>
<dbReference type="WBParaSite" id="nRc.2.0.1.t33652-RA">
    <property type="protein sequence ID" value="nRc.2.0.1.t33652-RA"/>
    <property type="gene ID" value="nRc.2.0.1.g33652"/>
</dbReference>
<dbReference type="PANTHER" id="PTHR23245">
    <property type="entry name" value="TRNA METHYLTRANSFERASE"/>
    <property type="match status" value="1"/>
</dbReference>
<evidence type="ECO:0000313" key="10">
    <source>
        <dbReference type="WBParaSite" id="nRc.2.0.1.t33652-RA"/>
    </source>
</evidence>
<dbReference type="Pfam" id="PF25133">
    <property type="entry name" value="TYW2_N_2"/>
    <property type="match status" value="1"/>
</dbReference>
<comment type="catalytic activity">
    <reaction evidence="7">
        <text>4-demethylwyosine(37) in tRNA(Phe) + S-adenosyl-L-methionine = 4-demethyl-7-[(3S)-3-amino-3-carboxypropyl]wyosine(37) in tRNA(Phe) + S-methyl-5'-thioadenosine + H(+)</text>
        <dbReference type="Rhea" id="RHEA:36355"/>
        <dbReference type="Rhea" id="RHEA-COMP:10164"/>
        <dbReference type="Rhea" id="RHEA-COMP:10378"/>
        <dbReference type="ChEBI" id="CHEBI:15378"/>
        <dbReference type="ChEBI" id="CHEBI:17509"/>
        <dbReference type="ChEBI" id="CHEBI:59789"/>
        <dbReference type="ChEBI" id="CHEBI:64315"/>
        <dbReference type="ChEBI" id="CHEBI:73550"/>
        <dbReference type="EC" id="2.5.1.114"/>
    </reaction>
</comment>
<name>A0A915K6Y6_ROMCU</name>